<keyword evidence="4 8" id="KW-0812">Transmembrane</keyword>
<evidence type="ECO:0000259" key="11">
    <source>
        <dbReference type="PROSITE" id="PS50922"/>
    </source>
</evidence>
<dbReference type="GO" id="GO:0005789">
    <property type="term" value="C:endoplasmic reticulum membrane"/>
    <property type="evidence" value="ECO:0007669"/>
    <property type="project" value="TreeGrafter"/>
</dbReference>
<evidence type="ECO:0000256" key="8">
    <source>
        <dbReference type="PROSITE-ProRule" id="PRU00205"/>
    </source>
</evidence>
<feature type="region of interest" description="Disordered" evidence="9">
    <location>
        <begin position="327"/>
        <end position="399"/>
    </location>
</feature>
<dbReference type="InterPro" id="IPR016447">
    <property type="entry name" value="Translocation_assoc_membrane"/>
</dbReference>
<dbReference type="AlphaFoldDB" id="A0AA85ETA8"/>
<dbReference type="Pfam" id="PF03798">
    <property type="entry name" value="TRAM_LAG1_CLN8"/>
    <property type="match status" value="1"/>
</dbReference>
<feature type="domain" description="TLC" evidence="11">
    <location>
        <begin position="114"/>
        <end position="324"/>
    </location>
</feature>
<evidence type="ECO:0000256" key="4">
    <source>
        <dbReference type="ARBA" id="ARBA00022692"/>
    </source>
</evidence>
<evidence type="ECO:0000313" key="13">
    <source>
        <dbReference type="WBParaSite" id="SRDH1_22900.2"/>
    </source>
</evidence>
<keyword evidence="6 10" id="KW-1133">Transmembrane helix</keyword>
<dbReference type="PIRSF" id="PIRSF005449">
    <property type="entry name" value="Translocation_assoc_membrane"/>
    <property type="match status" value="1"/>
</dbReference>
<protein>
    <submittedName>
        <fullName evidence="13">TLC domain-containing protein</fullName>
    </submittedName>
</protein>
<feature type="transmembrane region" description="Helical" evidence="10">
    <location>
        <begin position="80"/>
        <end position="99"/>
    </location>
</feature>
<dbReference type="PANTHER" id="PTHR12371:SF11">
    <property type="entry name" value="TRANSLOCATING CHAIN-ASSOCIATED MEMBRANE PROTEIN"/>
    <property type="match status" value="1"/>
</dbReference>
<feature type="transmembrane region" description="Helical" evidence="10">
    <location>
        <begin position="120"/>
        <end position="138"/>
    </location>
</feature>
<keyword evidence="12" id="KW-1185">Reference proteome</keyword>
<organism evidence="12 13">
    <name type="scientific">Schistosoma rodhaini</name>
    <dbReference type="NCBI Taxonomy" id="6188"/>
    <lineage>
        <taxon>Eukaryota</taxon>
        <taxon>Metazoa</taxon>
        <taxon>Spiralia</taxon>
        <taxon>Lophotrochozoa</taxon>
        <taxon>Platyhelminthes</taxon>
        <taxon>Trematoda</taxon>
        <taxon>Digenea</taxon>
        <taxon>Strigeidida</taxon>
        <taxon>Schistosomatoidea</taxon>
        <taxon>Schistosomatidae</taxon>
        <taxon>Schistosoma</taxon>
    </lineage>
</organism>
<reference evidence="13" key="2">
    <citation type="submission" date="2023-11" db="UniProtKB">
        <authorList>
            <consortium name="WormBaseParasite"/>
        </authorList>
    </citation>
    <scope>IDENTIFICATION</scope>
</reference>
<dbReference type="GO" id="GO:0006616">
    <property type="term" value="P:SRP-dependent cotranslational protein targeting to membrane, translocation"/>
    <property type="evidence" value="ECO:0007669"/>
    <property type="project" value="InterPro"/>
</dbReference>
<evidence type="ECO:0000256" key="9">
    <source>
        <dbReference type="SAM" id="MobiDB-lite"/>
    </source>
</evidence>
<feature type="transmembrane region" description="Helical" evidence="10">
    <location>
        <begin position="248"/>
        <end position="274"/>
    </location>
</feature>
<dbReference type="InterPro" id="IPR006634">
    <property type="entry name" value="TLC-dom"/>
</dbReference>
<evidence type="ECO:0000256" key="2">
    <source>
        <dbReference type="ARBA" id="ARBA00005999"/>
    </source>
</evidence>
<dbReference type="WBParaSite" id="SRDH1_22900.2">
    <property type="protein sequence ID" value="SRDH1_22900.2"/>
    <property type="gene ID" value="SRDH1_22900"/>
</dbReference>
<feature type="compositionally biased region" description="Polar residues" evidence="9">
    <location>
        <begin position="327"/>
        <end position="340"/>
    </location>
</feature>
<evidence type="ECO:0000256" key="10">
    <source>
        <dbReference type="SAM" id="Phobius"/>
    </source>
</evidence>
<comment type="subcellular location">
    <subcellularLocation>
        <location evidence="1">Membrane</location>
        <topology evidence="1">Multi-pass membrane protein</topology>
    </subcellularLocation>
</comment>
<name>A0AA85ETA8_9TREM</name>
<sequence>MNSRFGRKKTKNPPYFSHEFIITNHGDIVSVLAMIIIVGLLHKGTHVLSSSFIFIQYNNTDENQENALLYSPGAKDLCVIFFYTLICIVSHAVLQEYLFDKVTRKLSLTKVRLAKFNESAHLACFYALSTVWAVYSIINEGFIENLNSLWDNYPQRWLPFWIKLFFITQICYWLHDYPELYFQRVKNELIPARLFHATLYLLSISLAYVGGLTKLCMVVLVLHYGTDFFLHVSRASHLAEYKFASIGFTIWNLAFIPVRMACVILGFLTFHHGLGKYSVTLVKITDGNFNTPSIRIAAMLLFFTTQALMVWNFITFHQRHRRDKQQSHTSKSWFFTSQDSGQRKKEKRKVKREDEDTSDQTETDQNPQPKELKRRKPIKKTVDIDNIIQDEGTNSRNKV</sequence>
<accession>A0AA85ETA8</accession>
<dbReference type="SMART" id="SM00724">
    <property type="entry name" value="TLC"/>
    <property type="match status" value="1"/>
</dbReference>
<keyword evidence="3" id="KW-0813">Transport</keyword>
<evidence type="ECO:0000256" key="5">
    <source>
        <dbReference type="ARBA" id="ARBA00022927"/>
    </source>
</evidence>
<comment type="similarity">
    <text evidence="2">Belongs to the TRAM family.</text>
</comment>
<dbReference type="PROSITE" id="PS50922">
    <property type="entry name" value="TLC"/>
    <property type="match status" value="1"/>
</dbReference>
<evidence type="ECO:0000313" key="12">
    <source>
        <dbReference type="Proteomes" id="UP000050792"/>
    </source>
</evidence>
<reference evidence="12" key="1">
    <citation type="submission" date="2022-06" db="EMBL/GenBank/DDBJ databases">
        <authorList>
            <person name="Berger JAMES D."/>
            <person name="Berger JAMES D."/>
        </authorList>
    </citation>
    <scope>NUCLEOTIDE SEQUENCE [LARGE SCALE GENOMIC DNA]</scope>
</reference>
<keyword evidence="5" id="KW-0653">Protein transport</keyword>
<evidence type="ECO:0000256" key="3">
    <source>
        <dbReference type="ARBA" id="ARBA00022448"/>
    </source>
</evidence>
<dbReference type="Proteomes" id="UP000050792">
    <property type="component" value="Unassembled WGS sequence"/>
</dbReference>
<dbReference type="GO" id="GO:0045048">
    <property type="term" value="P:protein insertion into ER membrane"/>
    <property type="evidence" value="ECO:0007669"/>
    <property type="project" value="TreeGrafter"/>
</dbReference>
<evidence type="ECO:0000256" key="6">
    <source>
        <dbReference type="ARBA" id="ARBA00022989"/>
    </source>
</evidence>
<proteinExistence type="inferred from homology"/>
<keyword evidence="7 8" id="KW-0472">Membrane</keyword>
<dbReference type="PANTHER" id="PTHR12371">
    <property type="entry name" value="TRANSLOCATION ASSOCIATED MEMBRANE PROTEIN"/>
    <property type="match status" value="1"/>
</dbReference>
<evidence type="ECO:0000256" key="7">
    <source>
        <dbReference type="ARBA" id="ARBA00023136"/>
    </source>
</evidence>
<feature type="transmembrane region" description="Helical" evidence="10">
    <location>
        <begin position="21"/>
        <end position="41"/>
    </location>
</feature>
<evidence type="ECO:0000256" key="1">
    <source>
        <dbReference type="ARBA" id="ARBA00004141"/>
    </source>
</evidence>
<feature type="transmembrane region" description="Helical" evidence="10">
    <location>
        <begin position="294"/>
        <end position="314"/>
    </location>
</feature>